<gene>
    <name evidence="2 3" type="primary">LOC114339431</name>
</gene>
<evidence type="ECO:0000313" key="3">
    <source>
        <dbReference type="RefSeq" id="XP_028145892.1"/>
    </source>
</evidence>
<dbReference type="GO" id="GO:0071897">
    <property type="term" value="P:DNA biosynthetic process"/>
    <property type="evidence" value="ECO:0007669"/>
    <property type="project" value="UniProtKB-ARBA"/>
</dbReference>
<dbReference type="InterPro" id="IPR000477">
    <property type="entry name" value="RT_dom"/>
</dbReference>
<dbReference type="RefSeq" id="XP_028145892.1">
    <property type="nucleotide sequence ID" value="XM_028290091.1"/>
</dbReference>
<dbReference type="PROSITE" id="PS50878">
    <property type="entry name" value="RT_POL"/>
    <property type="match status" value="1"/>
</dbReference>
<name>A0A6P7GQ41_DIAVI</name>
<accession>A0A6P7GQ41</accession>
<dbReference type="Pfam" id="PF00078">
    <property type="entry name" value="RVT_1"/>
    <property type="match status" value="1"/>
</dbReference>
<organism evidence="2">
    <name type="scientific">Diabrotica virgifera virgifera</name>
    <name type="common">western corn rootworm</name>
    <dbReference type="NCBI Taxonomy" id="50390"/>
    <lineage>
        <taxon>Eukaryota</taxon>
        <taxon>Metazoa</taxon>
        <taxon>Ecdysozoa</taxon>
        <taxon>Arthropoda</taxon>
        <taxon>Hexapoda</taxon>
        <taxon>Insecta</taxon>
        <taxon>Pterygota</taxon>
        <taxon>Neoptera</taxon>
        <taxon>Endopterygota</taxon>
        <taxon>Coleoptera</taxon>
        <taxon>Polyphaga</taxon>
        <taxon>Cucujiformia</taxon>
        <taxon>Chrysomeloidea</taxon>
        <taxon>Chrysomelidae</taxon>
        <taxon>Galerucinae</taxon>
        <taxon>Diabroticina</taxon>
        <taxon>Diabroticites</taxon>
        <taxon>Diabrotica</taxon>
    </lineage>
</organism>
<proteinExistence type="predicted"/>
<protein>
    <submittedName>
        <fullName evidence="2">Uncharacterized protein LOC114339431 isoform X1</fullName>
    </submittedName>
    <submittedName>
        <fullName evidence="3">Uncharacterized protein LOC114339431 isoform X2</fullName>
    </submittedName>
</protein>
<dbReference type="RefSeq" id="XP_028145890.1">
    <property type="nucleotide sequence ID" value="XM_028290089.1"/>
</dbReference>
<sequence length="136" mass="15551">MENRKQVDSIYTDFSKAFDRVDHQILLDKLINVGFHDTFVEWIKNSTYGRSQRVKIGCHLSDSISVTSGVPQGGHTSPLLFNIFVNDITSCFLNSKCLMLADDLKFWRVIDSLKDQALLQDDLDRLQIGEIRTNLT</sequence>
<dbReference type="AlphaFoldDB" id="A0A6P7GQ41"/>
<evidence type="ECO:0000259" key="1">
    <source>
        <dbReference type="PROSITE" id="PS50878"/>
    </source>
</evidence>
<evidence type="ECO:0000313" key="2">
    <source>
        <dbReference type="RefSeq" id="XP_028145890.1"/>
    </source>
</evidence>
<dbReference type="InterPro" id="IPR043502">
    <property type="entry name" value="DNA/RNA_pol_sf"/>
</dbReference>
<feature type="domain" description="Reverse transcriptase" evidence="1">
    <location>
        <begin position="1"/>
        <end position="136"/>
    </location>
</feature>
<reference evidence="2 3" key="1">
    <citation type="submission" date="2025-04" db="UniProtKB">
        <authorList>
            <consortium name="RefSeq"/>
        </authorList>
    </citation>
    <scope>IDENTIFICATION</scope>
    <source>
        <tissue evidence="2 3">Whole insect</tissue>
    </source>
</reference>
<dbReference type="SUPFAM" id="SSF56672">
    <property type="entry name" value="DNA/RNA polymerases"/>
    <property type="match status" value="1"/>
</dbReference>
<dbReference type="PANTHER" id="PTHR33332">
    <property type="entry name" value="REVERSE TRANSCRIPTASE DOMAIN-CONTAINING PROTEIN"/>
    <property type="match status" value="1"/>
</dbReference>